<sequence length="114" mass="12538">MSHRTRANALPSHSTMIGLPRAAFVELVHSLQMYCSYSSSSGKRACDSSESKWSSPHMDNCNPIGVTTALPASWVEIGYLVVGKNKWSEEFQSTLDSDPQVSTWSLEGVSTLER</sequence>
<dbReference type="EMBL" id="BGZK01001358">
    <property type="protein sequence ID" value="GBP78120.1"/>
    <property type="molecule type" value="Genomic_DNA"/>
</dbReference>
<proteinExistence type="predicted"/>
<dbReference type="Proteomes" id="UP000299102">
    <property type="component" value="Unassembled WGS sequence"/>
</dbReference>
<comment type="caution">
    <text evidence="1">The sequence shown here is derived from an EMBL/GenBank/DDBJ whole genome shotgun (WGS) entry which is preliminary data.</text>
</comment>
<protein>
    <submittedName>
        <fullName evidence="1">Uncharacterized protein</fullName>
    </submittedName>
</protein>
<evidence type="ECO:0000313" key="2">
    <source>
        <dbReference type="Proteomes" id="UP000299102"/>
    </source>
</evidence>
<evidence type="ECO:0000313" key="1">
    <source>
        <dbReference type="EMBL" id="GBP78120.1"/>
    </source>
</evidence>
<gene>
    <name evidence="1" type="ORF">EVAR_59914_1</name>
</gene>
<organism evidence="1 2">
    <name type="scientific">Eumeta variegata</name>
    <name type="common">Bagworm moth</name>
    <name type="synonym">Eumeta japonica</name>
    <dbReference type="NCBI Taxonomy" id="151549"/>
    <lineage>
        <taxon>Eukaryota</taxon>
        <taxon>Metazoa</taxon>
        <taxon>Ecdysozoa</taxon>
        <taxon>Arthropoda</taxon>
        <taxon>Hexapoda</taxon>
        <taxon>Insecta</taxon>
        <taxon>Pterygota</taxon>
        <taxon>Neoptera</taxon>
        <taxon>Endopterygota</taxon>
        <taxon>Lepidoptera</taxon>
        <taxon>Glossata</taxon>
        <taxon>Ditrysia</taxon>
        <taxon>Tineoidea</taxon>
        <taxon>Psychidae</taxon>
        <taxon>Oiketicinae</taxon>
        <taxon>Eumeta</taxon>
    </lineage>
</organism>
<keyword evidence="2" id="KW-1185">Reference proteome</keyword>
<name>A0A4C1YSF3_EUMVA</name>
<accession>A0A4C1YSF3</accession>
<dbReference type="AlphaFoldDB" id="A0A4C1YSF3"/>
<reference evidence="1 2" key="1">
    <citation type="journal article" date="2019" name="Commun. Biol.">
        <title>The bagworm genome reveals a unique fibroin gene that provides high tensile strength.</title>
        <authorList>
            <person name="Kono N."/>
            <person name="Nakamura H."/>
            <person name="Ohtoshi R."/>
            <person name="Tomita M."/>
            <person name="Numata K."/>
            <person name="Arakawa K."/>
        </authorList>
    </citation>
    <scope>NUCLEOTIDE SEQUENCE [LARGE SCALE GENOMIC DNA]</scope>
</reference>